<dbReference type="InterPro" id="IPR050318">
    <property type="entry name" value="DENR/SUI1_TIF"/>
</dbReference>
<dbReference type="InterPro" id="IPR036877">
    <property type="entry name" value="SUI1_dom_sf"/>
</dbReference>
<evidence type="ECO:0000256" key="1">
    <source>
        <dbReference type="ARBA" id="ARBA00007514"/>
    </source>
</evidence>
<keyword evidence="5" id="KW-1185">Reference proteome</keyword>
<dbReference type="STRING" id="3076.A0A2P6TSL9"/>
<dbReference type="CDD" id="cd11607">
    <property type="entry name" value="DENR_C"/>
    <property type="match status" value="1"/>
</dbReference>
<evidence type="ECO:0000256" key="2">
    <source>
        <dbReference type="SAM" id="MobiDB-lite"/>
    </source>
</evidence>
<evidence type="ECO:0000259" key="3">
    <source>
        <dbReference type="PROSITE" id="PS50296"/>
    </source>
</evidence>
<dbReference type="GO" id="GO:0001731">
    <property type="term" value="P:formation of translation preinitiation complex"/>
    <property type="evidence" value="ECO:0007669"/>
    <property type="project" value="TreeGrafter"/>
</dbReference>
<dbReference type="PANTHER" id="PTHR12789:SF0">
    <property type="entry name" value="DENSITY-REGULATED PROTEIN"/>
    <property type="match status" value="1"/>
</dbReference>
<accession>A0A2P6TSL9</accession>
<comment type="similarity">
    <text evidence="1">Belongs to the DENR family.</text>
</comment>
<feature type="region of interest" description="Disordered" evidence="2">
    <location>
        <begin position="62"/>
        <end position="103"/>
    </location>
</feature>
<dbReference type="GO" id="GO:0002188">
    <property type="term" value="P:translation reinitiation"/>
    <property type="evidence" value="ECO:0007669"/>
    <property type="project" value="TreeGrafter"/>
</dbReference>
<feature type="compositionally biased region" description="Low complexity" evidence="2">
    <location>
        <begin position="74"/>
        <end position="83"/>
    </location>
</feature>
<organism evidence="4 5">
    <name type="scientific">Chlorella sorokiniana</name>
    <name type="common">Freshwater green alga</name>
    <dbReference type="NCBI Taxonomy" id="3076"/>
    <lineage>
        <taxon>Eukaryota</taxon>
        <taxon>Viridiplantae</taxon>
        <taxon>Chlorophyta</taxon>
        <taxon>core chlorophytes</taxon>
        <taxon>Trebouxiophyceae</taxon>
        <taxon>Chlorellales</taxon>
        <taxon>Chlorellaceae</taxon>
        <taxon>Chlorella clade</taxon>
        <taxon>Chlorella</taxon>
    </lineage>
</organism>
<proteinExistence type="inferred from homology"/>
<sequence length="200" mass="21083">MAEAAVAVEGPTVQPLVVEYDPVTGVPSEFNENLPKDSEEYKRWKASKEAGVSGAMAGLTVSEGGAAAGGEGGAAPAAAAAPAPEKKQSSKKKKGGKPEVVLERNTRNKKKCITTVSGLDAFGIKLGEASKLFGKKFASGASIVKNAEGKEHIDCQGDFLDQAAELIVKQWKEVKKSDVFYIDSKKKVPYWPEAAEEEAA</sequence>
<dbReference type="Pfam" id="PF01253">
    <property type="entry name" value="SUI1"/>
    <property type="match status" value="1"/>
</dbReference>
<gene>
    <name evidence="4" type="ORF">C2E21_3852</name>
</gene>
<dbReference type="Gene3D" id="3.30.780.10">
    <property type="entry name" value="SUI1-like domain"/>
    <property type="match status" value="1"/>
</dbReference>
<dbReference type="GO" id="GO:0003743">
    <property type="term" value="F:translation initiation factor activity"/>
    <property type="evidence" value="ECO:0007669"/>
    <property type="project" value="InterPro"/>
</dbReference>
<reference evidence="4 5" key="1">
    <citation type="journal article" date="2018" name="Plant J.">
        <title>Genome sequences of Chlorella sorokiniana UTEX 1602 and Micractinium conductrix SAG 241.80: implications to maltose excretion by a green alga.</title>
        <authorList>
            <person name="Arriola M.B."/>
            <person name="Velmurugan N."/>
            <person name="Zhang Y."/>
            <person name="Plunkett M.H."/>
            <person name="Hondzo H."/>
            <person name="Barney B.M."/>
        </authorList>
    </citation>
    <scope>NUCLEOTIDE SEQUENCE [LARGE SCALE GENOMIC DNA]</scope>
    <source>
        <strain evidence="5">UTEX 1602</strain>
    </source>
</reference>
<dbReference type="PROSITE" id="PS50296">
    <property type="entry name" value="SUI1"/>
    <property type="match status" value="1"/>
</dbReference>
<dbReference type="PANTHER" id="PTHR12789">
    <property type="entry name" value="DENSITY-REGULATED PROTEIN HOMOLOG"/>
    <property type="match status" value="1"/>
</dbReference>
<dbReference type="GO" id="GO:0003729">
    <property type="term" value="F:mRNA binding"/>
    <property type="evidence" value="ECO:0007669"/>
    <property type="project" value="TreeGrafter"/>
</dbReference>
<name>A0A2P6TSL9_CHLSO</name>
<feature type="domain" description="SUI1" evidence="3">
    <location>
        <begin position="100"/>
        <end position="171"/>
    </location>
</feature>
<protein>
    <submittedName>
        <fullName evidence="4">Translation machinery-associated 22</fullName>
    </submittedName>
</protein>
<evidence type="ECO:0000313" key="4">
    <source>
        <dbReference type="EMBL" id="PRW57062.1"/>
    </source>
</evidence>
<dbReference type="OrthoDB" id="277199at2759"/>
<dbReference type="Proteomes" id="UP000239899">
    <property type="component" value="Unassembled WGS sequence"/>
</dbReference>
<evidence type="ECO:0000313" key="5">
    <source>
        <dbReference type="Proteomes" id="UP000239899"/>
    </source>
</evidence>
<dbReference type="AlphaFoldDB" id="A0A2P6TSL9"/>
<comment type="caution">
    <text evidence="4">The sequence shown here is derived from an EMBL/GenBank/DDBJ whole genome shotgun (WGS) entry which is preliminary data.</text>
</comment>
<dbReference type="InterPro" id="IPR046447">
    <property type="entry name" value="DENR_C"/>
</dbReference>
<dbReference type="EMBL" id="LHPG02000007">
    <property type="protein sequence ID" value="PRW57062.1"/>
    <property type="molecule type" value="Genomic_DNA"/>
</dbReference>
<dbReference type="InterPro" id="IPR001950">
    <property type="entry name" value="SUI1"/>
</dbReference>
<dbReference type="SUPFAM" id="SSF55159">
    <property type="entry name" value="eIF1-like"/>
    <property type="match status" value="1"/>
</dbReference>